<reference evidence="9 10" key="2">
    <citation type="submission" date="2019-09" db="EMBL/GenBank/DDBJ databases">
        <authorList>
            <person name="Jin C."/>
        </authorList>
    </citation>
    <scope>NUCLEOTIDE SEQUENCE [LARGE SCALE GENOMIC DNA]</scope>
    <source>
        <strain evidence="9 10">BN140078</strain>
    </source>
</reference>
<dbReference type="SMART" id="SM00965">
    <property type="entry name" value="STN"/>
    <property type="match status" value="1"/>
</dbReference>
<dbReference type="SUPFAM" id="SSF49464">
    <property type="entry name" value="Carboxypeptidase regulatory domain-like"/>
    <property type="match status" value="1"/>
</dbReference>
<dbReference type="Gene3D" id="3.55.50.30">
    <property type="match status" value="1"/>
</dbReference>
<dbReference type="Pfam" id="PF13715">
    <property type="entry name" value="CarbopepD_reg_2"/>
    <property type="match status" value="1"/>
</dbReference>
<dbReference type="NCBIfam" id="TIGR04057">
    <property type="entry name" value="SusC_RagA_signa"/>
    <property type="match status" value="1"/>
</dbReference>
<comment type="caution">
    <text evidence="9">The sequence shown here is derived from an EMBL/GenBank/DDBJ whole genome shotgun (WGS) entry which is preliminary data.</text>
</comment>
<keyword evidence="3 7" id="KW-1134">Transmembrane beta strand</keyword>
<name>A0A5B2VMC1_9BACT</name>
<dbReference type="InterPro" id="IPR036942">
    <property type="entry name" value="Beta-barrel_TonB_sf"/>
</dbReference>
<dbReference type="InterPro" id="IPR039426">
    <property type="entry name" value="TonB-dep_rcpt-like"/>
</dbReference>
<evidence type="ECO:0000256" key="3">
    <source>
        <dbReference type="ARBA" id="ARBA00022452"/>
    </source>
</evidence>
<organism evidence="9 10">
    <name type="scientific">Chitinophaga agrisoli</name>
    <dbReference type="NCBI Taxonomy" id="2607653"/>
    <lineage>
        <taxon>Bacteria</taxon>
        <taxon>Pseudomonadati</taxon>
        <taxon>Bacteroidota</taxon>
        <taxon>Chitinophagia</taxon>
        <taxon>Chitinophagales</taxon>
        <taxon>Chitinophagaceae</taxon>
        <taxon>Chitinophaga</taxon>
    </lineage>
</organism>
<evidence type="ECO:0000256" key="2">
    <source>
        <dbReference type="ARBA" id="ARBA00022448"/>
    </source>
</evidence>
<dbReference type="Pfam" id="PF07715">
    <property type="entry name" value="Plug"/>
    <property type="match status" value="1"/>
</dbReference>
<evidence type="ECO:0000256" key="4">
    <source>
        <dbReference type="ARBA" id="ARBA00022692"/>
    </source>
</evidence>
<comment type="subcellular location">
    <subcellularLocation>
        <location evidence="1 7">Cell outer membrane</location>
        <topology evidence="1 7">Multi-pass membrane protein</topology>
    </subcellularLocation>
</comment>
<dbReference type="InterPro" id="IPR023997">
    <property type="entry name" value="TonB-dep_OMP_SusC/RagA_CS"/>
</dbReference>
<reference evidence="9 10" key="1">
    <citation type="submission" date="2019-09" db="EMBL/GenBank/DDBJ databases">
        <title>Chitinophaga ginsengihumi sp. nov., isolated from soil of ginseng rhizosphere.</title>
        <authorList>
            <person name="Lee J."/>
        </authorList>
    </citation>
    <scope>NUCLEOTIDE SEQUENCE [LARGE SCALE GENOMIC DNA]</scope>
    <source>
        <strain evidence="9 10">BN140078</strain>
    </source>
</reference>
<evidence type="ECO:0000313" key="9">
    <source>
        <dbReference type="EMBL" id="KAA2240181.1"/>
    </source>
</evidence>
<evidence type="ECO:0000259" key="8">
    <source>
        <dbReference type="SMART" id="SM00965"/>
    </source>
</evidence>
<dbReference type="Gene3D" id="2.40.170.20">
    <property type="entry name" value="TonB-dependent receptor, beta-barrel domain"/>
    <property type="match status" value="1"/>
</dbReference>
<keyword evidence="5 7" id="KW-0472">Membrane</keyword>
<sequence length="1133" mass="125185">MVQTWGQWMFRILALSILIHTSLCLKGMPRGQSDQGSKKVTVIANNNTLRDVFRSIKKQTGLEFFYSTAVLNQEEKVTVNMVDKTLDAVLGRLLQGKGLTWVYMDNIVRIGREEERKSSVGDEVVGDTAVTAQAISGKVVAADGTPIPGATIIIERTKDGATSDAEGKFSLSNTKANDVIAIRSVGFKSREISIKGKTLLVQLEIAVNALDETVVVAYGTSTMRSNVGALMVVKGETIANLPNRSFDKSLQGQVPGLLVTTGSGAPGGGLSNFVLRGIGTGGEKTQLSFRQPLIVIDGVPTVSVDFIEALGPSNAPPSTNALAQLNTDDIETISVLKDASAIALYGSKASNGVILVTTKKGKAGKTSFSFHHLSDVSSPIYKRNKSLNQHEYLELLKESYKNSDSSYWTDDRINSDLGSLFPTYSNAQGTPVFYDQEDWFKAIYNNTAITNTDELSISGGNDKTLYYFNTGYTSQKGTIKHTGFDRLSLRYNFSNQINPWIKIGLNSSLSYTNQSYLNSNSNGYFAGASGFPYTIPVLDPIHLKDGTYYLQPFVTPGSYFNNPLADLEYDINKTQSYRVITSLYGELKFLKDFTFRTDVGTDVLIAQIKQKTDPRLSTNIYSPPGVGEIQDFNDFYNRIINTNVLRYSRLLNGKHAINFLLGQEAQIERRNYFIGIKQGLSIPYLNDLSAATTVVDTRGTSSKTTLLSFFSQMNYSYNGTYHLSLSARRDGSSKFGERNRFGNYWSVGGGWELTNEAFLKQSKLLNYLKIRASIGSSGNSATINVVDRYNLVAAGNYNNLPAGIVTPGNPNIGWEKALNKDMGVDFKVFNERLSGTIDVYKRDISNLLYFITLPPNSGTVGVNGNIGKMQNKGVEVTISADAIIKDNFSWNISFNWSTNKNKLIKADVPLTTDGNFINKEGENFNSFYLVRWGGVNPDNGAPQWLDKDGKVTSTYSYDDRVIVGKPQPDGYGGITNNFRYGNWDLSFLLYYQYGYKIYDETSASMINDGANFPYMNQSKQALDRWQKPGDHAANPKRVLNNTATVDANYYTSTRFLFDGDFVRLKNVLLGYTFPTSWIRRIGISKARLYGQAYNLALLTKFKGIDPENIGIAGAQGFAYPQARSYSLGLDINF</sequence>
<keyword evidence="6 7" id="KW-0998">Cell outer membrane</keyword>
<dbReference type="Proteomes" id="UP000324611">
    <property type="component" value="Unassembled WGS sequence"/>
</dbReference>
<proteinExistence type="inferred from homology"/>
<dbReference type="NCBIfam" id="TIGR04056">
    <property type="entry name" value="OMP_RagA_SusC"/>
    <property type="match status" value="1"/>
</dbReference>
<dbReference type="EMBL" id="VUOC01000004">
    <property type="protein sequence ID" value="KAA2240181.1"/>
    <property type="molecule type" value="Genomic_DNA"/>
</dbReference>
<gene>
    <name evidence="9" type="ORF">F0L74_28860</name>
</gene>
<dbReference type="InterPro" id="IPR011662">
    <property type="entry name" value="Secretin/TonB_short_N"/>
</dbReference>
<accession>A0A5B2VMC1</accession>
<dbReference type="InterPro" id="IPR012910">
    <property type="entry name" value="Plug_dom"/>
</dbReference>
<keyword evidence="2 7" id="KW-0813">Transport</keyword>
<dbReference type="Gene3D" id="2.170.130.10">
    <property type="entry name" value="TonB-dependent receptor, plug domain"/>
    <property type="match status" value="1"/>
</dbReference>
<evidence type="ECO:0000256" key="1">
    <source>
        <dbReference type="ARBA" id="ARBA00004571"/>
    </source>
</evidence>
<comment type="similarity">
    <text evidence="7">Belongs to the TonB-dependent receptor family.</text>
</comment>
<evidence type="ECO:0000256" key="6">
    <source>
        <dbReference type="ARBA" id="ARBA00023237"/>
    </source>
</evidence>
<dbReference type="InterPro" id="IPR037066">
    <property type="entry name" value="Plug_dom_sf"/>
</dbReference>
<evidence type="ECO:0000256" key="5">
    <source>
        <dbReference type="ARBA" id="ARBA00023136"/>
    </source>
</evidence>
<dbReference type="PROSITE" id="PS52016">
    <property type="entry name" value="TONB_DEPENDENT_REC_3"/>
    <property type="match status" value="1"/>
</dbReference>
<protein>
    <submittedName>
        <fullName evidence="9">TonB-dependent receptor</fullName>
    </submittedName>
</protein>
<keyword evidence="10" id="KW-1185">Reference proteome</keyword>
<keyword evidence="4 7" id="KW-0812">Transmembrane</keyword>
<evidence type="ECO:0000256" key="7">
    <source>
        <dbReference type="PROSITE-ProRule" id="PRU01360"/>
    </source>
</evidence>
<dbReference type="InterPro" id="IPR008969">
    <property type="entry name" value="CarboxyPept-like_regulatory"/>
</dbReference>
<feature type="domain" description="Secretin/TonB short N-terminal" evidence="8">
    <location>
        <begin position="62"/>
        <end position="113"/>
    </location>
</feature>
<dbReference type="GO" id="GO:0009279">
    <property type="term" value="C:cell outer membrane"/>
    <property type="evidence" value="ECO:0007669"/>
    <property type="project" value="UniProtKB-SubCell"/>
</dbReference>
<dbReference type="SUPFAM" id="SSF56935">
    <property type="entry name" value="Porins"/>
    <property type="match status" value="1"/>
</dbReference>
<dbReference type="RefSeq" id="WP_149841359.1">
    <property type="nucleotide sequence ID" value="NZ_VUOC01000004.1"/>
</dbReference>
<dbReference type="Pfam" id="PF07660">
    <property type="entry name" value="STN"/>
    <property type="match status" value="1"/>
</dbReference>
<dbReference type="Gene3D" id="2.60.40.1120">
    <property type="entry name" value="Carboxypeptidase-like, regulatory domain"/>
    <property type="match status" value="1"/>
</dbReference>
<dbReference type="InterPro" id="IPR023996">
    <property type="entry name" value="TonB-dep_OMP_SusC/RagA"/>
</dbReference>
<evidence type="ECO:0000313" key="10">
    <source>
        <dbReference type="Proteomes" id="UP000324611"/>
    </source>
</evidence>
<dbReference type="AlphaFoldDB" id="A0A5B2VMC1"/>
<keyword evidence="9" id="KW-0675">Receptor</keyword>